<sequence length="1171" mass="131755">MKFLDHIGLLHVAWLPNQFVRIMRLTIIMITMALMQVSAAGLAQKVSLHFKNVPLEQVLIAVKQQTAYNFVYTEDVIAKAKRVSINLKDADLKDALMLCFENQPLNFTIEQGTIVIKAKEPSFLDKVVKRLTAIDVRGIVVDEKGAPLVGATVKVKGTEKKVVTNGRGEFYLQYVEEKVVLVISYLGYESIEMTAAKDLGTIRLKLVEGKLDEVEVVSTGYQNIPKERATGSFTLLDNELLNRRVSTNILDRIDGIASGVIFNKGIIDGSNKSDITIHGRSTIFANPNPLIVLDNFPYDGDLSNINPNDIESVTILKDAAAASIWGVRAGNGVIVLTTKKGKRDSKPILDFNSNLSVTEKPDLWYPYQMTSSEYIELEKFLYDKGRYKNALLNNTVVVSPAVTLMDKLKKNLLTTDQYNEEISKLQQHDVKRDLNKYFYRNPFRQQYNLNISGGNATQKYYLSGGFDRNNNSQVANNYNRYTINANNTFNFFKDKLELFTGLTLTKSKSENMIAGAVYTPYTPYDQLADKNGNALAIVNVATLGVGYTDALGTDQLLDWHYRPMDERTPNNVTNAINYRLLTGISYKVLPSLKAELNYQHEEGSTDRTLTNSKNSYYTRDMINRFTSVNQATGVVTRIIPHNDIVNQWLDNYRSQYMRLQLNFQKKIAGRHDVNAIAGYEFKDYSLDNTNQTYYGYDPVTKSNVNGTIDPLKSYPLYYNTSLTQRIGTSPSQSGSIDRAISFYANASYGYDRKYILSLSARKDETNIFGVKSNQKGVPLWSAGLSWIISNEAFYHLDYFSDLKLRATYGYNGNVDKTLSAYLTSQIAGSTLIGTDFSQVVNPPNPSLGWEKVKNINFGLDFSTKGNWLRGSIDYYVKNGEDLIGESPIAPQTGVLVFKGNSANTQTRGIDFTANIKALSVAQFRWDINALYSYSRDKVTEYKKLPAINGDLVFENYRNPLVGYPYYSVFAFKYAGLNNSGNPLGYLDGETSTDYASIYNSLNRDDVKFMGSGTPTSFGSIRNTFFYKDWSLSLNIIFKLGYYFQRTNVFTGDVYSYRQGDYGLRWKNPGDESRTRIPSLVYPADGLRGILYQGSDDLVEKGDHIRLQDIRISYKLTNNLAKYLPFKSLEAYSYVNNIGILWRANKKGIDPDAGTQLIPSAKSISVGLNATF</sequence>
<dbReference type="InterPro" id="IPR023997">
    <property type="entry name" value="TonB-dep_OMP_SusC/RagA_CS"/>
</dbReference>
<dbReference type="AlphaFoldDB" id="A0A1W2A337"/>
<keyword evidence="3 7" id="KW-1134">Transmembrane beta strand</keyword>
<keyword evidence="4 7" id="KW-0812">Transmembrane</keyword>
<keyword evidence="2 7" id="KW-0813">Transport</keyword>
<dbReference type="InterPro" id="IPR039426">
    <property type="entry name" value="TonB-dep_rcpt-like"/>
</dbReference>
<dbReference type="Pfam" id="PF13715">
    <property type="entry name" value="CarbopepD_reg_2"/>
    <property type="match status" value="1"/>
</dbReference>
<keyword evidence="5 7" id="KW-0472">Membrane</keyword>
<dbReference type="Pfam" id="PF07715">
    <property type="entry name" value="Plug"/>
    <property type="match status" value="1"/>
</dbReference>
<evidence type="ECO:0000256" key="4">
    <source>
        <dbReference type="ARBA" id="ARBA00022692"/>
    </source>
</evidence>
<dbReference type="InterPro" id="IPR036942">
    <property type="entry name" value="Beta-barrel_TonB_sf"/>
</dbReference>
<reference evidence="9 10" key="1">
    <citation type="submission" date="2017-04" db="EMBL/GenBank/DDBJ databases">
        <authorList>
            <person name="Afonso C.L."/>
            <person name="Miller P.J."/>
            <person name="Scott M.A."/>
            <person name="Spackman E."/>
            <person name="Goraichik I."/>
            <person name="Dimitrov K.M."/>
            <person name="Suarez D.L."/>
            <person name="Swayne D.E."/>
        </authorList>
    </citation>
    <scope>NUCLEOTIDE SEQUENCE [LARGE SCALE GENOMIC DNA]</scope>
    <source>
        <strain evidence="9 10">DSM 19625</strain>
    </source>
</reference>
<dbReference type="Pfam" id="PF07660">
    <property type="entry name" value="STN"/>
    <property type="match status" value="1"/>
</dbReference>
<comment type="subcellular location">
    <subcellularLocation>
        <location evidence="1 7">Cell outer membrane</location>
        <topology evidence="1 7">Multi-pass membrane protein</topology>
    </subcellularLocation>
</comment>
<evidence type="ECO:0000259" key="8">
    <source>
        <dbReference type="SMART" id="SM00965"/>
    </source>
</evidence>
<protein>
    <submittedName>
        <fullName evidence="9">TonB-linked outer membrane protein, SusC/RagA family</fullName>
    </submittedName>
</protein>
<dbReference type="RefSeq" id="WP_084286865.1">
    <property type="nucleotide sequence ID" value="NZ_FWYB01000001.1"/>
</dbReference>
<dbReference type="EMBL" id="FWYB01000001">
    <property type="protein sequence ID" value="SMC54862.1"/>
    <property type="molecule type" value="Genomic_DNA"/>
</dbReference>
<dbReference type="InterPro" id="IPR012910">
    <property type="entry name" value="Plug_dom"/>
</dbReference>
<evidence type="ECO:0000313" key="10">
    <source>
        <dbReference type="Proteomes" id="UP000192678"/>
    </source>
</evidence>
<feature type="domain" description="Secretin/TonB short N-terminal" evidence="8">
    <location>
        <begin position="68"/>
        <end position="119"/>
    </location>
</feature>
<dbReference type="Gene3D" id="2.170.130.10">
    <property type="entry name" value="TonB-dependent receptor, plug domain"/>
    <property type="match status" value="1"/>
</dbReference>
<evidence type="ECO:0000256" key="1">
    <source>
        <dbReference type="ARBA" id="ARBA00004571"/>
    </source>
</evidence>
<dbReference type="InterPro" id="IPR023996">
    <property type="entry name" value="TonB-dep_OMP_SusC/RagA"/>
</dbReference>
<evidence type="ECO:0000256" key="2">
    <source>
        <dbReference type="ARBA" id="ARBA00022448"/>
    </source>
</evidence>
<evidence type="ECO:0000256" key="3">
    <source>
        <dbReference type="ARBA" id="ARBA00022452"/>
    </source>
</evidence>
<dbReference type="NCBIfam" id="TIGR04056">
    <property type="entry name" value="OMP_RagA_SusC"/>
    <property type="match status" value="1"/>
</dbReference>
<dbReference type="Gene3D" id="2.40.170.20">
    <property type="entry name" value="TonB-dependent receptor, beta-barrel domain"/>
    <property type="match status" value="1"/>
</dbReference>
<dbReference type="OrthoDB" id="9768177at2"/>
<dbReference type="SUPFAM" id="SSF56935">
    <property type="entry name" value="Porins"/>
    <property type="match status" value="1"/>
</dbReference>
<dbReference type="PROSITE" id="PS52016">
    <property type="entry name" value="TONB_DEPENDENT_REC_3"/>
    <property type="match status" value="1"/>
</dbReference>
<dbReference type="SMART" id="SM00965">
    <property type="entry name" value="STN"/>
    <property type="match status" value="1"/>
</dbReference>
<evidence type="ECO:0000256" key="5">
    <source>
        <dbReference type="ARBA" id="ARBA00023136"/>
    </source>
</evidence>
<keyword evidence="10" id="KW-1185">Reference proteome</keyword>
<keyword evidence="6 7" id="KW-0998">Cell outer membrane</keyword>
<organism evidence="9 10">
    <name type="scientific">Pedobacter nyackensis</name>
    <dbReference type="NCBI Taxonomy" id="475255"/>
    <lineage>
        <taxon>Bacteria</taxon>
        <taxon>Pseudomonadati</taxon>
        <taxon>Bacteroidota</taxon>
        <taxon>Sphingobacteriia</taxon>
        <taxon>Sphingobacteriales</taxon>
        <taxon>Sphingobacteriaceae</taxon>
        <taxon>Pedobacter</taxon>
    </lineage>
</organism>
<dbReference type="STRING" id="475255.SAMN04488101_101276"/>
<evidence type="ECO:0000256" key="6">
    <source>
        <dbReference type="ARBA" id="ARBA00023237"/>
    </source>
</evidence>
<comment type="similarity">
    <text evidence="7">Belongs to the TonB-dependent receptor family.</text>
</comment>
<dbReference type="GO" id="GO:0009279">
    <property type="term" value="C:cell outer membrane"/>
    <property type="evidence" value="ECO:0007669"/>
    <property type="project" value="UniProtKB-SubCell"/>
</dbReference>
<evidence type="ECO:0000313" key="9">
    <source>
        <dbReference type="EMBL" id="SMC54862.1"/>
    </source>
</evidence>
<dbReference type="InterPro" id="IPR037066">
    <property type="entry name" value="Plug_dom_sf"/>
</dbReference>
<name>A0A1W2A337_9SPHI</name>
<gene>
    <name evidence="9" type="ORF">SAMN04488101_101276</name>
</gene>
<dbReference type="InterPro" id="IPR011662">
    <property type="entry name" value="Secretin/TonB_short_N"/>
</dbReference>
<evidence type="ECO:0000256" key="7">
    <source>
        <dbReference type="PROSITE-ProRule" id="PRU01360"/>
    </source>
</evidence>
<accession>A0A1W2A337</accession>
<dbReference type="Gene3D" id="2.60.40.1120">
    <property type="entry name" value="Carboxypeptidase-like, regulatory domain"/>
    <property type="match status" value="1"/>
</dbReference>
<dbReference type="Proteomes" id="UP000192678">
    <property type="component" value="Unassembled WGS sequence"/>
</dbReference>
<dbReference type="SUPFAM" id="SSF49464">
    <property type="entry name" value="Carboxypeptidase regulatory domain-like"/>
    <property type="match status" value="1"/>
</dbReference>
<dbReference type="InterPro" id="IPR008969">
    <property type="entry name" value="CarboxyPept-like_regulatory"/>
</dbReference>
<dbReference type="NCBIfam" id="TIGR04057">
    <property type="entry name" value="SusC_RagA_signa"/>
    <property type="match status" value="1"/>
</dbReference>
<proteinExistence type="inferred from homology"/>